<name>A0A183CMR1_GLOPA</name>
<sequence>MARIKTNDELLQLPSELDMARVKEVVPVEALDFYNQLTGQDKQVLRKVLAKADSYTSTSEVLKDLRNGSSTLYDRAVQVVTSLRSIIARLSPPARTYIDESTEQLRNALGDGFSWANLKAQVQQLVSRYRQLDLATKVELRETFPTVASVVDNPLLQTLASGLFDIQTDVGVEQPGAGGGGSGGRRREEEGDNGGGRGGKFDDNGNDVGSNDGQVEDEVGKERKRMKRKEDDVG</sequence>
<keyword evidence="3" id="KW-0964">Secreted</keyword>
<evidence type="ECO:0000256" key="3">
    <source>
        <dbReference type="ARBA" id="ARBA00022525"/>
    </source>
</evidence>
<evidence type="ECO:0000313" key="9">
    <source>
        <dbReference type="WBParaSite" id="GPLIN_001416700"/>
    </source>
</evidence>
<evidence type="ECO:0000256" key="5">
    <source>
        <dbReference type="ARBA" id="ARBA00023054"/>
    </source>
</evidence>
<evidence type="ECO:0000256" key="4">
    <source>
        <dbReference type="ARBA" id="ARBA00022729"/>
    </source>
</evidence>
<evidence type="ECO:0000256" key="2">
    <source>
        <dbReference type="ARBA" id="ARBA00006648"/>
    </source>
</evidence>
<dbReference type="GO" id="GO:0008289">
    <property type="term" value="F:lipid binding"/>
    <property type="evidence" value="ECO:0007669"/>
    <property type="project" value="UniProtKB-KW"/>
</dbReference>
<keyword evidence="6" id="KW-0446">Lipid-binding</keyword>
<dbReference type="AlphaFoldDB" id="A0A183CMR1"/>
<accession>A0A183CMR1</accession>
<organism evidence="8 9">
    <name type="scientific">Globodera pallida</name>
    <name type="common">Potato cyst nematode worm</name>
    <name type="synonym">Heterodera pallida</name>
    <dbReference type="NCBI Taxonomy" id="36090"/>
    <lineage>
        <taxon>Eukaryota</taxon>
        <taxon>Metazoa</taxon>
        <taxon>Ecdysozoa</taxon>
        <taxon>Nematoda</taxon>
        <taxon>Chromadorea</taxon>
        <taxon>Rhabditida</taxon>
        <taxon>Tylenchina</taxon>
        <taxon>Tylenchomorpha</taxon>
        <taxon>Tylenchoidea</taxon>
        <taxon>Heteroderidae</taxon>
        <taxon>Heteroderinae</taxon>
        <taxon>Globodera</taxon>
    </lineage>
</organism>
<evidence type="ECO:0000256" key="6">
    <source>
        <dbReference type="ARBA" id="ARBA00023121"/>
    </source>
</evidence>
<dbReference type="WBParaSite" id="GPLIN_001416700">
    <property type="protein sequence ID" value="GPLIN_001416700"/>
    <property type="gene ID" value="GPLIN_001416700"/>
</dbReference>
<evidence type="ECO:0000313" key="8">
    <source>
        <dbReference type="Proteomes" id="UP000050741"/>
    </source>
</evidence>
<keyword evidence="5" id="KW-0175">Coiled coil</keyword>
<reference evidence="8" key="1">
    <citation type="submission" date="2013-12" db="EMBL/GenBank/DDBJ databases">
        <authorList>
            <person name="Aslett M."/>
        </authorList>
    </citation>
    <scope>NUCLEOTIDE SEQUENCE [LARGE SCALE GENOMIC DNA]</scope>
    <source>
        <strain evidence="8">Lindley</strain>
    </source>
</reference>
<reference evidence="8" key="2">
    <citation type="submission" date="2014-05" db="EMBL/GenBank/DDBJ databases">
        <title>The genome and life-stage specific transcriptomes of Globodera pallida elucidate key aspects of plant parasitism by a cyst nematode.</title>
        <authorList>
            <person name="Cotton J.A."/>
            <person name="Lilley C.J."/>
            <person name="Jones L.M."/>
            <person name="Kikuchi T."/>
            <person name="Reid A.J."/>
            <person name="Thorpe P."/>
            <person name="Tsai I.J."/>
            <person name="Beasley H."/>
            <person name="Blok V."/>
            <person name="Cock P.J.A."/>
            <person name="Van den Akker S.E."/>
            <person name="Holroyd N."/>
            <person name="Hunt M."/>
            <person name="Mantelin S."/>
            <person name="Naghra H."/>
            <person name="Pain A."/>
            <person name="Palomares-Rius J.E."/>
            <person name="Zarowiecki M."/>
            <person name="Berriman M."/>
            <person name="Jones J.T."/>
            <person name="Urwin P.E."/>
        </authorList>
    </citation>
    <scope>NUCLEOTIDE SEQUENCE [LARGE SCALE GENOMIC DNA]</scope>
    <source>
        <strain evidence="8">Lindley</strain>
    </source>
</reference>
<reference evidence="9" key="3">
    <citation type="submission" date="2016-06" db="UniProtKB">
        <authorList>
            <consortium name="WormBaseParasite"/>
        </authorList>
    </citation>
    <scope>IDENTIFICATION</scope>
</reference>
<proteinExistence type="inferred from homology"/>
<comment type="subcellular location">
    <subcellularLocation>
        <location evidence="1">Secreted</location>
    </subcellularLocation>
</comment>
<dbReference type="GO" id="GO:0005576">
    <property type="term" value="C:extracellular region"/>
    <property type="evidence" value="ECO:0007669"/>
    <property type="project" value="UniProtKB-SubCell"/>
</dbReference>
<dbReference type="Proteomes" id="UP000050741">
    <property type="component" value="Unassembled WGS sequence"/>
</dbReference>
<comment type="similarity">
    <text evidence="2">Belongs to the fatty-acid and retinol-binding protein (FARBP) family.</text>
</comment>
<dbReference type="InterPro" id="IPR008632">
    <property type="entry name" value="Gp-FAR-1"/>
</dbReference>
<keyword evidence="4" id="KW-0732">Signal</keyword>
<feature type="region of interest" description="Disordered" evidence="7">
    <location>
        <begin position="170"/>
        <end position="234"/>
    </location>
</feature>
<evidence type="ECO:0000256" key="1">
    <source>
        <dbReference type="ARBA" id="ARBA00004613"/>
    </source>
</evidence>
<dbReference type="Gene3D" id="1.20.120.1100">
    <property type="match status" value="1"/>
</dbReference>
<keyword evidence="8" id="KW-1185">Reference proteome</keyword>
<protein>
    <submittedName>
        <fullName evidence="9">DUF4476 domain-containing protein</fullName>
    </submittedName>
</protein>
<dbReference type="Pfam" id="PF05823">
    <property type="entry name" value="Gp-FAR-1"/>
    <property type="match status" value="1"/>
</dbReference>
<evidence type="ECO:0000256" key="7">
    <source>
        <dbReference type="SAM" id="MobiDB-lite"/>
    </source>
</evidence>